<dbReference type="AlphaFoldDB" id="A0A6B9F393"/>
<reference evidence="2 3" key="1">
    <citation type="submission" date="2018-12" db="EMBL/GenBank/DDBJ databases">
        <title>Complete genome sequence of Haloplanus rallus MBLA0036.</title>
        <authorList>
            <person name="Nam Y.-d."/>
            <person name="Kang J."/>
            <person name="Chung W.-H."/>
            <person name="Park Y.S."/>
        </authorList>
    </citation>
    <scope>NUCLEOTIDE SEQUENCE [LARGE SCALE GENOMIC DNA]</scope>
    <source>
        <strain evidence="2 3">MBLA0036</strain>
    </source>
</reference>
<keyword evidence="1" id="KW-0472">Membrane</keyword>
<organism evidence="2 3">
    <name type="scientific">Haloplanus rallus</name>
    <dbReference type="NCBI Taxonomy" id="1816183"/>
    <lineage>
        <taxon>Archaea</taxon>
        <taxon>Methanobacteriati</taxon>
        <taxon>Methanobacteriota</taxon>
        <taxon>Stenosarchaea group</taxon>
        <taxon>Halobacteria</taxon>
        <taxon>Halobacteriales</taxon>
        <taxon>Haloferacaceae</taxon>
        <taxon>Haloplanus</taxon>
    </lineage>
</organism>
<evidence type="ECO:0000313" key="2">
    <source>
        <dbReference type="EMBL" id="QGX94875.1"/>
    </source>
</evidence>
<protein>
    <submittedName>
        <fullName evidence="2">Uncharacterized protein</fullName>
    </submittedName>
</protein>
<gene>
    <name evidence="2" type="ORF">EI982_08780</name>
</gene>
<keyword evidence="3" id="KW-1185">Reference proteome</keyword>
<keyword evidence="1" id="KW-0812">Transmembrane</keyword>
<evidence type="ECO:0000313" key="3">
    <source>
        <dbReference type="Proteomes" id="UP000428325"/>
    </source>
</evidence>
<feature type="transmembrane region" description="Helical" evidence="1">
    <location>
        <begin position="29"/>
        <end position="56"/>
    </location>
</feature>
<proteinExistence type="predicted"/>
<feature type="transmembrane region" description="Helical" evidence="1">
    <location>
        <begin position="68"/>
        <end position="89"/>
    </location>
</feature>
<dbReference type="RefSeq" id="WP_157689332.1">
    <property type="nucleotide sequence ID" value="NZ_CP034345.1"/>
</dbReference>
<evidence type="ECO:0000256" key="1">
    <source>
        <dbReference type="SAM" id="Phobius"/>
    </source>
</evidence>
<name>A0A6B9F393_9EURY</name>
<dbReference type="KEGG" id="hra:EI982_08780"/>
<keyword evidence="1" id="KW-1133">Transmembrane helix</keyword>
<dbReference type="GeneID" id="99246130"/>
<accession>A0A6B9F393</accession>
<sequence length="122" mass="12518">MERLPRDLAVCGTFALVSGLVLWPPGAVYWTAVATVVGEAPTIGLVLLVAVALGAAFGRVTRIGVPRFLGGGVPAYVVGMVAIRLVVAPDSPAHLLWYAGLLACLGGGVALDRYVRHASATP</sequence>
<feature type="transmembrane region" description="Helical" evidence="1">
    <location>
        <begin position="95"/>
        <end position="115"/>
    </location>
</feature>
<dbReference type="EMBL" id="CP034345">
    <property type="protein sequence ID" value="QGX94875.1"/>
    <property type="molecule type" value="Genomic_DNA"/>
</dbReference>
<dbReference type="OrthoDB" id="307964at2157"/>
<feature type="transmembrane region" description="Helical" evidence="1">
    <location>
        <begin position="7"/>
        <end position="23"/>
    </location>
</feature>
<dbReference type="Proteomes" id="UP000428325">
    <property type="component" value="Chromosome"/>
</dbReference>